<keyword evidence="3" id="KW-1185">Reference proteome</keyword>
<protein>
    <submittedName>
        <fullName evidence="2">Membrane protein</fullName>
    </submittedName>
</protein>
<sequence length="97" mass="10881">MIPLVAIILVSLAFYVFYKIKAFRTRLPMEKKWLKGKSSIALGAFVATYGINQLILFHTTTTFIIGAIFIVIGGVSIWGGFKVYKHFLPLAIEEAEQ</sequence>
<keyword evidence="1" id="KW-0812">Transmembrane</keyword>
<dbReference type="Pfam" id="PF14007">
    <property type="entry name" value="YtpI"/>
    <property type="match status" value="1"/>
</dbReference>
<dbReference type="AlphaFoldDB" id="A0A0K9GX23"/>
<dbReference type="PATRIC" id="fig|1679170.3.peg.4141"/>
<keyword evidence="1" id="KW-1133">Transmembrane helix</keyword>
<evidence type="ECO:0000256" key="1">
    <source>
        <dbReference type="SAM" id="Phobius"/>
    </source>
</evidence>
<dbReference type="EMBL" id="LFZW01000001">
    <property type="protein sequence ID" value="KMY51244.1"/>
    <property type="molecule type" value="Genomic_DNA"/>
</dbReference>
<comment type="caution">
    <text evidence="2">The sequence shown here is derived from an EMBL/GenBank/DDBJ whole genome shotgun (WGS) entry which is preliminary data.</text>
</comment>
<name>A0A0K9GX23_9BACI</name>
<dbReference type="OrthoDB" id="2453019at2"/>
<accession>A0A0K9GX23</accession>
<feature type="transmembrane region" description="Helical" evidence="1">
    <location>
        <begin position="63"/>
        <end position="81"/>
    </location>
</feature>
<dbReference type="InterPro" id="IPR025618">
    <property type="entry name" value="YtpI"/>
</dbReference>
<feature type="transmembrane region" description="Helical" evidence="1">
    <location>
        <begin position="38"/>
        <end position="56"/>
    </location>
</feature>
<dbReference type="Proteomes" id="UP000037146">
    <property type="component" value="Unassembled WGS sequence"/>
</dbReference>
<dbReference type="RefSeq" id="WP_049682592.1">
    <property type="nucleotide sequence ID" value="NZ_JBIVOD010000001.1"/>
</dbReference>
<dbReference type="STRING" id="1679170.AC625_18245"/>
<keyword evidence="1" id="KW-0472">Membrane</keyword>
<organism evidence="2 3">
    <name type="scientific">Peribacillus loiseleuriae</name>
    <dbReference type="NCBI Taxonomy" id="1679170"/>
    <lineage>
        <taxon>Bacteria</taxon>
        <taxon>Bacillati</taxon>
        <taxon>Bacillota</taxon>
        <taxon>Bacilli</taxon>
        <taxon>Bacillales</taxon>
        <taxon>Bacillaceae</taxon>
        <taxon>Peribacillus</taxon>
    </lineage>
</organism>
<gene>
    <name evidence="2" type="ORF">AC625_18245</name>
</gene>
<reference evidence="3" key="1">
    <citation type="submission" date="2015-07" db="EMBL/GenBank/DDBJ databases">
        <title>Genome sequencing project for genomic taxonomy and phylogenomics of Bacillus-like bacteria.</title>
        <authorList>
            <person name="Liu B."/>
            <person name="Wang J."/>
            <person name="Zhu Y."/>
            <person name="Liu G."/>
            <person name="Chen Q."/>
            <person name="Chen Z."/>
            <person name="Lan J."/>
            <person name="Che J."/>
            <person name="Ge C."/>
            <person name="Shi H."/>
            <person name="Pan Z."/>
            <person name="Liu X."/>
        </authorList>
    </citation>
    <scope>NUCLEOTIDE SEQUENCE [LARGE SCALE GENOMIC DNA]</scope>
    <source>
        <strain evidence="3">FJAT-27997</strain>
    </source>
</reference>
<evidence type="ECO:0000313" key="3">
    <source>
        <dbReference type="Proteomes" id="UP000037146"/>
    </source>
</evidence>
<evidence type="ECO:0000313" key="2">
    <source>
        <dbReference type="EMBL" id="KMY51244.1"/>
    </source>
</evidence>
<proteinExistence type="predicted"/>